<evidence type="ECO:0000313" key="1">
    <source>
        <dbReference type="EMBL" id="SFP30754.1"/>
    </source>
</evidence>
<reference evidence="2" key="1">
    <citation type="submission" date="2016-10" db="EMBL/GenBank/DDBJ databases">
        <authorList>
            <person name="Varghese N."/>
            <person name="Submissions S."/>
        </authorList>
    </citation>
    <scope>NUCLEOTIDE SEQUENCE [LARGE SCALE GENOMIC DNA]</scope>
    <source>
        <strain evidence="2">S7</strain>
    </source>
</reference>
<keyword evidence="2" id="KW-1185">Reference proteome</keyword>
<dbReference type="STRING" id="1884432.SAMN05518683_10433"/>
<dbReference type="EMBL" id="FOXD01000004">
    <property type="protein sequence ID" value="SFP30754.1"/>
    <property type="molecule type" value="Genomic_DNA"/>
</dbReference>
<sequence>MQKLKKTAVSLSTLGLVAAVTLSGESLVSAQENSNQGIEAQEQDSEELHAGAFKKITAAEALEDKDVKAAMNQVYDLFPETESYEINAYENVVSEENYDKYVIRLKDDGENFFHFAVDAKTGDVSYTIQSLEASEVRSYPNAEKGIDEIHAAHPELKSYEITGVNVVDNFIKDFSRYNITFSDNGSNQSMTFGIDAKTGEIIHSPENNE</sequence>
<accession>A0A1I5P9H2</accession>
<evidence type="ECO:0000313" key="2">
    <source>
        <dbReference type="Proteomes" id="UP000198892"/>
    </source>
</evidence>
<dbReference type="AlphaFoldDB" id="A0A1I5P9H2"/>
<proteinExistence type="predicted"/>
<name>A0A1I5P9H2_9BACI</name>
<dbReference type="Proteomes" id="UP000198892">
    <property type="component" value="Unassembled WGS sequence"/>
</dbReference>
<organism evidence="1 2">
    <name type="scientific">Salibacterium halotolerans</name>
    <dbReference type="NCBI Taxonomy" id="1884432"/>
    <lineage>
        <taxon>Bacteria</taxon>
        <taxon>Bacillati</taxon>
        <taxon>Bacillota</taxon>
        <taxon>Bacilli</taxon>
        <taxon>Bacillales</taxon>
        <taxon>Bacillaceae</taxon>
    </lineage>
</organism>
<gene>
    <name evidence="1" type="ORF">SAMN05518683_10433</name>
</gene>
<protein>
    <submittedName>
        <fullName evidence="1">Uncharacterized protein</fullName>
    </submittedName>
</protein>